<dbReference type="InterPro" id="IPR019826">
    <property type="entry name" value="Carboxylesterase_B_AS"/>
</dbReference>
<dbReference type="EMBL" id="JAQQPM010000006">
    <property type="protein sequence ID" value="KAK2073005.1"/>
    <property type="molecule type" value="Genomic_DNA"/>
</dbReference>
<evidence type="ECO:0000259" key="4">
    <source>
        <dbReference type="Pfam" id="PF00135"/>
    </source>
</evidence>
<feature type="domain" description="Carboxylesterase type B" evidence="4">
    <location>
        <begin position="149"/>
        <end position="504"/>
    </location>
</feature>
<evidence type="ECO:0000313" key="5">
    <source>
        <dbReference type="EMBL" id="KAK2073005.1"/>
    </source>
</evidence>
<comment type="caution">
    <text evidence="5">The sequence shown here is derived from an EMBL/GenBank/DDBJ whole genome shotgun (WGS) entry which is preliminary data.</text>
</comment>
<feature type="chain" id="PRO_5041767045" description="Carboxylic ester hydrolase" evidence="3">
    <location>
        <begin position="20"/>
        <end position="546"/>
    </location>
</feature>
<feature type="domain" description="Carboxylesterase type B" evidence="4">
    <location>
        <begin position="33"/>
        <end position="136"/>
    </location>
</feature>
<keyword evidence="2 3" id="KW-0378">Hydrolase</keyword>
<reference evidence="5" key="1">
    <citation type="journal article" date="2023" name="Mol. Plant Microbe Interact.">
        <title>Elucidating the Obligate Nature and Biological Capacity of an Invasive Fungal Corn Pathogen.</title>
        <authorList>
            <person name="MacCready J.S."/>
            <person name="Roggenkamp E.M."/>
            <person name="Gdanetz K."/>
            <person name="Chilvers M.I."/>
        </authorList>
    </citation>
    <scope>NUCLEOTIDE SEQUENCE</scope>
    <source>
        <strain evidence="5">PM02</strain>
    </source>
</reference>
<dbReference type="InterPro" id="IPR029058">
    <property type="entry name" value="AB_hydrolase_fold"/>
</dbReference>
<dbReference type="InterPro" id="IPR050309">
    <property type="entry name" value="Type-B_Carboxylest/Lipase"/>
</dbReference>
<dbReference type="InterPro" id="IPR019819">
    <property type="entry name" value="Carboxylesterase_B_CS"/>
</dbReference>
<dbReference type="PROSITE" id="PS00122">
    <property type="entry name" value="CARBOXYLESTERASE_B_1"/>
    <property type="match status" value="1"/>
</dbReference>
<evidence type="ECO:0000256" key="2">
    <source>
        <dbReference type="ARBA" id="ARBA00022801"/>
    </source>
</evidence>
<keyword evidence="3" id="KW-0732">Signal</keyword>
<dbReference type="Gene3D" id="3.40.50.1820">
    <property type="entry name" value="alpha/beta hydrolase"/>
    <property type="match status" value="2"/>
</dbReference>
<dbReference type="PROSITE" id="PS00941">
    <property type="entry name" value="CARBOXYLESTERASE_B_2"/>
    <property type="match status" value="1"/>
</dbReference>
<dbReference type="AlphaFoldDB" id="A0AAD9MFF1"/>
<evidence type="ECO:0000256" key="1">
    <source>
        <dbReference type="ARBA" id="ARBA00005964"/>
    </source>
</evidence>
<feature type="signal peptide" evidence="3">
    <location>
        <begin position="1"/>
        <end position="19"/>
    </location>
</feature>
<dbReference type="Pfam" id="PF00135">
    <property type="entry name" value="COesterase"/>
    <property type="match status" value="2"/>
</dbReference>
<organism evidence="5 6">
    <name type="scientific">Phyllachora maydis</name>
    <dbReference type="NCBI Taxonomy" id="1825666"/>
    <lineage>
        <taxon>Eukaryota</taxon>
        <taxon>Fungi</taxon>
        <taxon>Dikarya</taxon>
        <taxon>Ascomycota</taxon>
        <taxon>Pezizomycotina</taxon>
        <taxon>Sordariomycetes</taxon>
        <taxon>Sordariomycetidae</taxon>
        <taxon>Phyllachorales</taxon>
        <taxon>Phyllachoraceae</taxon>
        <taxon>Phyllachora</taxon>
    </lineage>
</organism>
<dbReference type="InterPro" id="IPR002018">
    <property type="entry name" value="CarbesteraseB"/>
</dbReference>
<dbReference type="Proteomes" id="UP001217918">
    <property type="component" value="Unassembled WGS sequence"/>
</dbReference>
<name>A0AAD9MFF1_9PEZI</name>
<accession>A0AAD9MFF1</accession>
<proteinExistence type="inferred from homology"/>
<gene>
    <name evidence="5" type="ORF">P8C59_007319</name>
</gene>
<dbReference type="SUPFAM" id="SSF53474">
    <property type="entry name" value="alpha/beta-Hydrolases"/>
    <property type="match status" value="1"/>
</dbReference>
<keyword evidence="6" id="KW-1185">Reference proteome</keyword>
<dbReference type="EC" id="3.1.1.-" evidence="3"/>
<sequence length="546" mass="58261">MAPWFLALLAASGPWLASSTEDAALRRQGALSAPVVTVKNGSYSGVHSPEYHQDFFLGMPYAQKPPRFTVSQPLDSSWIGTHDATSYPPHCIGYGDDDVGYAMSEDCLYLNVIRPSGIDETADLPVVVWIHGGSLALQPVLHPLDAGATNIGFRDQRLALHWVRENIVHFGGSPKKVTIFGESSGAESMTAHVIAYDGRDDGLFRSVMGDSGFGGIVARYPGGFNATEAMQESYDAFVKNTSCAPTVNTAASLDCLRNLPFDEIDGAINNTDSGPWAPVLDGDFITGWPSAQLRDGKFVKVPVLIGSNTDEGTAFGVAGINTDEEFAAIIAANIAPGVEFTTGKTAAQLTAEVENFYPNIQAAGEPSLKKWPVIMPGDAVARSKGLQWRRSGAFFGDSAMHMLRRRASIAWSDYGLPSYSYRFDVVVTSLPGYVGATHFQEVAFVFDNVRGDGYAVNPFANASAAYLALAKTMSNAWINFVVGGDPNGGGLGLPGGATWPVYNTSVGGGVGQNIVFSDHGSFVEMDCWRAEAIDWLIKNSQAVLGI</sequence>
<protein>
    <recommendedName>
        <fullName evidence="3">Carboxylic ester hydrolase</fullName>
        <ecNumber evidence="3">3.1.1.-</ecNumber>
    </recommendedName>
</protein>
<evidence type="ECO:0000256" key="3">
    <source>
        <dbReference type="RuleBase" id="RU361235"/>
    </source>
</evidence>
<evidence type="ECO:0000313" key="6">
    <source>
        <dbReference type="Proteomes" id="UP001217918"/>
    </source>
</evidence>
<comment type="similarity">
    <text evidence="1 3">Belongs to the type-B carboxylesterase/lipase family.</text>
</comment>
<dbReference type="GO" id="GO:0016787">
    <property type="term" value="F:hydrolase activity"/>
    <property type="evidence" value="ECO:0007669"/>
    <property type="project" value="UniProtKB-KW"/>
</dbReference>
<dbReference type="PANTHER" id="PTHR11559">
    <property type="entry name" value="CARBOXYLESTERASE"/>
    <property type="match status" value="1"/>
</dbReference>